<organism evidence="2 3">
    <name type="scientific">Dendrobium nobile</name>
    <name type="common">Orchid</name>
    <dbReference type="NCBI Taxonomy" id="94219"/>
    <lineage>
        <taxon>Eukaryota</taxon>
        <taxon>Viridiplantae</taxon>
        <taxon>Streptophyta</taxon>
        <taxon>Embryophyta</taxon>
        <taxon>Tracheophyta</taxon>
        <taxon>Spermatophyta</taxon>
        <taxon>Magnoliopsida</taxon>
        <taxon>Liliopsida</taxon>
        <taxon>Asparagales</taxon>
        <taxon>Orchidaceae</taxon>
        <taxon>Epidendroideae</taxon>
        <taxon>Malaxideae</taxon>
        <taxon>Dendrobiinae</taxon>
        <taxon>Dendrobium</taxon>
    </lineage>
</organism>
<sequence length="72" mass="8133">MNLCFPHCVGGAIRAAFSFPYSFPAIYLLVLLFPLITGILWSCMHRVPMSVVNAEDVSLREAAEVFNRFRLL</sequence>
<comment type="caution">
    <text evidence="2">The sequence shown here is derived from an EMBL/GenBank/DDBJ whole genome shotgun (WGS) entry which is preliminary data.</text>
</comment>
<dbReference type="Proteomes" id="UP000829196">
    <property type="component" value="Unassembled WGS sequence"/>
</dbReference>
<proteinExistence type="predicted"/>
<protein>
    <submittedName>
        <fullName evidence="2">Uncharacterized protein</fullName>
    </submittedName>
</protein>
<keyword evidence="3" id="KW-1185">Reference proteome</keyword>
<keyword evidence="1" id="KW-1133">Transmembrane helix</keyword>
<keyword evidence="1" id="KW-0472">Membrane</keyword>
<evidence type="ECO:0000313" key="2">
    <source>
        <dbReference type="EMBL" id="KAI0500056.1"/>
    </source>
</evidence>
<evidence type="ECO:0000256" key="1">
    <source>
        <dbReference type="SAM" id="Phobius"/>
    </source>
</evidence>
<dbReference type="EMBL" id="JAGYWB010000013">
    <property type="protein sequence ID" value="KAI0500056.1"/>
    <property type="molecule type" value="Genomic_DNA"/>
</dbReference>
<keyword evidence="1" id="KW-0812">Transmembrane</keyword>
<evidence type="ECO:0000313" key="3">
    <source>
        <dbReference type="Proteomes" id="UP000829196"/>
    </source>
</evidence>
<gene>
    <name evidence="2" type="ORF">KFK09_018264</name>
</gene>
<accession>A0A8T3ATX9</accession>
<dbReference type="AlphaFoldDB" id="A0A8T3ATX9"/>
<name>A0A8T3ATX9_DENNO</name>
<reference evidence="2" key="1">
    <citation type="journal article" date="2022" name="Front. Genet.">
        <title>Chromosome-Scale Assembly of the Dendrobium nobile Genome Provides Insights Into the Molecular Mechanism of the Biosynthesis of the Medicinal Active Ingredient of Dendrobium.</title>
        <authorList>
            <person name="Xu Q."/>
            <person name="Niu S.-C."/>
            <person name="Li K.-L."/>
            <person name="Zheng P.-J."/>
            <person name="Zhang X.-J."/>
            <person name="Jia Y."/>
            <person name="Liu Y."/>
            <person name="Niu Y.-X."/>
            <person name="Yu L.-H."/>
            <person name="Chen D.-F."/>
            <person name="Zhang G.-Q."/>
        </authorList>
    </citation>
    <scope>NUCLEOTIDE SEQUENCE</scope>
    <source>
        <tissue evidence="2">Leaf</tissue>
    </source>
</reference>
<feature type="transmembrane region" description="Helical" evidence="1">
    <location>
        <begin position="25"/>
        <end position="43"/>
    </location>
</feature>